<dbReference type="Pfam" id="PF00271">
    <property type="entry name" value="Helicase_C"/>
    <property type="match status" value="1"/>
</dbReference>
<keyword evidence="2" id="KW-0378">Hydrolase</keyword>
<evidence type="ECO:0000256" key="2">
    <source>
        <dbReference type="ARBA" id="ARBA00022801"/>
    </source>
</evidence>
<dbReference type="PANTHER" id="PTHR47961:SF10">
    <property type="entry name" value="ATP-DEPENDENT DNA HELICASE HEL308"/>
    <property type="match status" value="1"/>
</dbReference>
<evidence type="ECO:0000313" key="9">
    <source>
        <dbReference type="Proteomes" id="UP000318864"/>
    </source>
</evidence>
<dbReference type="GO" id="GO:0005524">
    <property type="term" value="F:ATP binding"/>
    <property type="evidence" value="ECO:0007669"/>
    <property type="project" value="UniProtKB-KW"/>
</dbReference>
<sequence>MTLPNDIPDDDATTVKEIMAAHGYDSLKETQQLAFRDGILDPGNHLLVAETGNGKTLCAEAITKKALENGGRVGYLVPSRQLVRDKRDSLREWGGDEYQIKSDRTAYRSADVAVKTFDSFYQAILRNTGGARNLDVIVLDDFHEIYGTFRGPEIEKSIAAAQYEGIEIFAMSATVGNPEELADWMDADLTVSPEGRQIEIDETVVDVGNNEKKEAVVDTIRKHRNKGPFLVFNYAKPWTESRAEAIADTGLFRGASDRNFRSELQNKIDGRLTDTLETLARSMENGVAFHHADLPTNVTNWIEDLYYDGEIECLCATTTIAYGFDSPVQTVVVADIQRGPNYVGVWEYVQWIGRAARPGYGYEKGYAFTLTDEPGETVGRYFEEHRELERVRTHIENDERFRWLMLELVATGWDTPHEIEAFVKEMLYWDQLKQVGAWGREHESRDERLNRRLRMTADWLIENGFISELDTERGFQTTALGDGAVDFAFNTFASATLSAIKSFYEWTEETEHDDITQIGTLNKTTRLFNHSLSARNGSDELEAKLEEHGIAADKFGITAGVIRWYWMANLDTRDIEERTEVDAAYVSSTARRISQTIDATQYIIDAAPNARRPDWFDTLVARVERGVRHEEVPLVENVRGLGRYRVRMLREYLRSSDLPAAQGLPEGTVWRQLKGFYNEIDDPDQFEEVLRGNINGIGPATAGNVRSFVEHGSVSDRYHESADELEVNSENHSTSHSRATSLDDFGI</sequence>
<dbReference type="InterPro" id="IPR011545">
    <property type="entry name" value="DEAD/DEAH_box_helicase_dom"/>
</dbReference>
<proteinExistence type="predicted"/>
<comment type="caution">
    <text evidence="8">The sequence shown here is derived from an EMBL/GenBank/DDBJ whole genome shotgun (WGS) entry which is preliminary data.</text>
</comment>
<evidence type="ECO:0000259" key="6">
    <source>
        <dbReference type="PROSITE" id="PS51192"/>
    </source>
</evidence>
<evidence type="ECO:0000256" key="4">
    <source>
        <dbReference type="ARBA" id="ARBA00022840"/>
    </source>
</evidence>
<dbReference type="GO" id="GO:0003676">
    <property type="term" value="F:nucleic acid binding"/>
    <property type="evidence" value="ECO:0007669"/>
    <property type="project" value="InterPro"/>
</dbReference>
<dbReference type="SMART" id="SM00487">
    <property type="entry name" value="DEXDc"/>
    <property type="match status" value="1"/>
</dbReference>
<dbReference type="Proteomes" id="UP000318864">
    <property type="component" value="Unassembled WGS sequence"/>
</dbReference>
<evidence type="ECO:0000256" key="3">
    <source>
        <dbReference type="ARBA" id="ARBA00022806"/>
    </source>
</evidence>
<dbReference type="PROSITE" id="PS51192">
    <property type="entry name" value="HELICASE_ATP_BIND_1"/>
    <property type="match status" value="1"/>
</dbReference>
<feature type="compositionally biased region" description="Polar residues" evidence="5">
    <location>
        <begin position="728"/>
        <end position="740"/>
    </location>
</feature>
<dbReference type="GO" id="GO:0004386">
    <property type="term" value="F:helicase activity"/>
    <property type="evidence" value="ECO:0007669"/>
    <property type="project" value="UniProtKB-KW"/>
</dbReference>
<evidence type="ECO:0000259" key="7">
    <source>
        <dbReference type="PROSITE" id="PS51194"/>
    </source>
</evidence>
<accession>A0A4S3TL27</accession>
<dbReference type="PROSITE" id="PS51194">
    <property type="entry name" value="HELICASE_CTER"/>
    <property type="match status" value="1"/>
</dbReference>
<dbReference type="PANTHER" id="PTHR47961">
    <property type="entry name" value="DNA POLYMERASE THETA, PUTATIVE (AFU_ORTHOLOGUE AFUA_1G05260)-RELATED"/>
    <property type="match status" value="1"/>
</dbReference>
<keyword evidence="9" id="KW-1185">Reference proteome</keyword>
<evidence type="ECO:0000256" key="1">
    <source>
        <dbReference type="ARBA" id="ARBA00022741"/>
    </source>
</evidence>
<keyword evidence="1" id="KW-0547">Nucleotide-binding</keyword>
<protein>
    <submittedName>
        <fullName evidence="8">DEAD/DEAH box helicase</fullName>
    </submittedName>
</protein>
<evidence type="ECO:0000313" key="8">
    <source>
        <dbReference type="EMBL" id="THE64756.1"/>
    </source>
</evidence>
<feature type="domain" description="Helicase C-terminal" evidence="7">
    <location>
        <begin position="215"/>
        <end position="409"/>
    </location>
</feature>
<organism evidence="8 9">
    <name type="scientific">Salinadaptatus halalkaliphilus</name>
    <dbReference type="NCBI Taxonomy" id="2419781"/>
    <lineage>
        <taxon>Archaea</taxon>
        <taxon>Methanobacteriati</taxon>
        <taxon>Methanobacteriota</taxon>
        <taxon>Stenosarchaea group</taxon>
        <taxon>Halobacteria</taxon>
        <taxon>Halobacteriales</taxon>
        <taxon>Natrialbaceae</taxon>
        <taxon>Salinadaptatus</taxon>
    </lineage>
</organism>
<feature type="region of interest" description="Disordered" evidence="5">
    <location>
        <begin position="724"/>
        <end position="747"/>
    </location>
</feature>
<dbReference type="AlphaFoldDB" id="A0A4S3TL27"/>
<evidence type="ECO:0000256" key="5">
    <source>
        <dbReference type="SAM" id="MobiDB-lite"/>
    </source>
</evidence>
<dbReference type="GO" id="GO:0016787">
    <property type="term" value="F:hydrolase activity"/>
    <property type="evidence" value="ECO:0007669"/>
    <property type="project" value="UniProtKB-KW"/>
</dbReference>
<dbReference type="OrthoDB" id="351086at2157"/>
<dbReference type="Gene3D" id="1.10.3380.20">
    <property type="match status" value="1"/>
</dbReference>
<keyword evidence="3 8" id="KW-0347">Helicase</keyword>
<dbReference type="RefSeq" id="WP_141464791.1">
    <property type="nucleotide sequence ID" value="NZ_RBZW01000026.1"/>
</dbReference>
<dbReference type="SUPFAM" id="SSF52540">
    <property type="entry name" value="P-loop containing nucleoside triphosphate hydrolases"/>
    <property type="match status" value="1"/>
</dbReference>
<dbReference type="InterPro" id="IPR050474">
    <property type="entry name" value="Hel308_SKI2-like"/>
</dbReference>
<dbReference type="EMBL" id="RBZW01000026">
    <property type="protein sequence ID" value="THE64756.1"/>
    <property type="molecule type" value="Genomic_DNA"/>
</dbReference>
<feature type="domain" description="Helicase ATP-binding" evidence="6">
    <location>
        <begin position="36"/>
        <end position="193"/>
    </location>
</feature>
<dbReference type="GO" id="GO:0140097">
    <property type="term" value="F:catalytic activity, acting on DNA"/>
    <property type="evidence" value="ECO:0007669"/>
    <property type="project" value="UniProtKB-ARBA"/>
</dbReference>
<dbReference type="InterPro" id="IPR027417">
    <property type="entry name" value="P-loop_NTPase"/>
</dbReference>
<dbReference type="SMART" id="SM00490">
    <property type="entry name" value="HELICc"/>
    <property type="match status" value="1"/>
</dbReference>
<dbReference type="Gene3D" id="3.40.50.300">
    <property type="entry name" value="P-loop containing nucleotide triphosphate hydrolases"/>
    <property type="match status" value="2"/>
</dbReference>
<dbReference type="Pfam" id="PF00270">
    <property type="entry name" value="DEAD"/>
    <property type="match status" value="1"/>
</dbReference>
<name>A0A4S3TL27_9EURY</name>
<keyword evidence="4" id="KW-0067">ATP-binding</keyword>
<gene>
    <name evidence="8" type="ORF">D8Y22_11235</name>
</gene>
<dbReference type="SUPFAM" id="SSF158702">
    <property type="entry name" value="Sec63 N-terminal domain-like"/>
    <property type="match status" value="1"/>
</dbReference>
<dbReference type="InterPro" id="IPR014001">
    <property type="entry name" value="Helicase_ATP-bd"/>
</dbReference>
<dbReference type="InterPro" id="IPR001650">
    <property type="entry name" value="Helicase_C-like"/>
</dbReference>
<reference evidence="8 9" key="1">
    <citation type="submission" date="2018-10" db="EMBL/GenBank/DDBJ databases">
        <title>Natronolimnobius sp. XQ-INN 246 isolated from Inner Mongolia Autonomous Region of China.</title>
        <authorList>
            <person name="Xue Q."/>
        </authorList>
    </citation>
    <scope>NUCLEOTIDE SEQUENCE [LARGE SCALE GENOMIC DNA]</scope>
    <source>
        <strain evidence="8 9">XQ-INN 246</strain>
    </source>
</reference>